<evidence type="ECO:0000256" key="1">
    <source>
        <dbReference type="ARBA" id="ARBA00009759"/>
    </source>
</evidence>
<dbReference type="GO" id="GO:0046854">
    <property type="term" value="P:phosphatidylinositol phosphate biosynthetic process"/>
    <property type="evidence" value="ECO:0007669"/>
    <property type="project" value="InterPro"/>
</dbReference>
<comment type="caution">
    <text evidence="5">The sequence shown here is derived from an EMBL/GenBank/DDBJ whole genome shotgun (WGS) entry which is preliminary data.</text>
</comment>
<evidence type="ECO:0000313" key="6">
    <source>
        <dbReference type="Proteomes" id="UP001190700"/>
    </source>
</evidence>
<name>A0AAE0FHB8_9CHLO</name>
<dbReference type="Proteomes" id="UP001190700">
    <property type="component" value="Unassembled WGS sequence"/>
</dbReference>
<dbReference type="Gene3D" id="3.40.190.80">
    <property type="match status" value="1"/>
</dbReference>
<evidence type="ECO:0000256" key="4">
    <source>
        <dbReference type="PIRSR" id="PIRSR600760-2"/>
    </source>
</evidence>
<dbReference type="InterPro" id="IPR000760">
    <property type="entry name" value="Inositol_monophosphatase-like"/>
</dbReference>
<dbReference type="Pfam" id="PF00459">
    <property type="entry name" value="Inositol_P"/>
    <property type="match status" value="1"/>
</dbReference>
<proteinExistence type="inferred from homology"/>
<gene>
    <name evidence="5" type="ORF">CYMTET_31176</name>
</gene>
<dbReference type="GO" id="GO:0008934">
    <property type="term" value="F:inositol monophosphate 1-phosphatase activity"/>
    <property type="evidence" value="ECO:0007669"/>
    <property type="project" value="TreeGrafter"/>
</dbReference>
<organism evidence="5 6">
    <name type="scientific">Cymbomonas tetramitiformis</name>
    <dbReference type="NCBI Taxonomy" id="36881"/>
    <lineage>
        <taxon>Eukaryota</taxon>
        <taxon>Viridiplantae</taxon>
        <taxon>Chlorophyta</taxon>
        <taxon>Pyramimonadophyceae</taxon>
        <taxon>Pyramimonadales</taxon>
        <taxon>Pyramimonadaceae</taxon>
        <taxon>Cymbomonas</taxon>
    </lineage>
</organism>
<keyword evidence="6" id="KW-1185">Reference proteome</keyword>
<dbReference type="GO" id="GO:0007165">
    <property type="term" value="P:signal transduction"/>
    <property type="evidence" value="ECO:0007669"/>
    <property type="project" value="TreeGrafter"/>
</dbReference>
<dbReference type="PANTHER" id="PTHR20854">
    <property type="entry name" value="INOSITOL MONOPHOSPHATASE"/>
    <property type="match status" value="1"/>
</dbReference>
<evidence type="ECO:0000313" key="5">
    <source>
        <dbReference type="EMBL" id="KAK3259841.1"/>
    </source>
</evidence>
<dbReference type="SUPFAM" id="SSF56655">
    <property type="entry name" value="Carbohydrate phosphatase"/>
    <property type="match status" value="1"/>
</dbReference>
<keyword evidence="2 4" id="KW-0479">Metal-binding</keyword>
<dbReference type="InterPro" id="IPR020550">
    <property type="entry name" value="Inositol_monophosphatase_CS"/>
</dbReference>
<protein>
    <recommendedName>
        <fullName evidence="7">Inositol-phosphate phosphatase</fullName>
    </recommendedName>
</protein>
<comment type="cofactor">
    <cofactor evidence="4">
        <name>Mg(2+)</name>
        <dbReference type="ChEBI" id="CHEBI:18420"/>
    </cofactor>
</comment>
<accession>A0AAE0FHB8</accession>
<dbReference type="PANTHER" id="PTHR20854:SF4">
    <property type="entry name" value="INOSITOL-1-MONOPHOSPHATASE-RELATED"/>
    <property type="match status" value="1"/>
</dbReference>
<evidence type="ECO:0000256" key="2">
    <source>
        <dbReference type="ARBA" id="ARBA00022723"/>
    </source>
</evidence>
<keyword evidence="3 4" id="KW-0460">Magnesium</keyword>
<dbReference type="AlphaFoldDB" id="A0AAE0FHB8"/>
<dbReference type="GO" id="GO:0046872">
    <property type="term" value="F:metal ion binding"/>
    <property type="evidence" value="ECO:0007669"/>
    <property type="project" value="UniProtKB-KW"/>
</dbReference>
<feature type="binding site" evidence="4">
    <location>
        <position position="65"/>
    </location>
    <ligand>
        <name>Mg(2+)</name>
        <dbReference type="ChEBI" id="CHEBI:18420"/>
        <label>1</label>
        <note>catalytic</note>
    </ligand>
</feature>
<dbReference type="PROSITE" id="PS00630">
    <property type="entry name" value="IMP_2"/>
    <property type="match status" value="1"/>
</dbReference>
<dbReference type="GO" id="GO:0006020">
    <property type="term" value="P:inositol metabolic process"/>
    <property type="evidence" value="ECO:0007669"/>
    <property type="project" value="TreeGrafter"/>
</dbReference>
<sequence>MAGSLGQIGVQRDEATVTAIMGRLQALMSKCRSVRCTGSCAMNMVGVAMGRLDAFYEIGFGGPWDCAGAAIIVTEAGGQVLDPAGGTLNVMSREVSSILATVPDGPKEPHALPIP</sequence>
<comment type="similarity">
    <text evidence="1">Belongs to the inositol monophosphatase superfamily.</text>
</comment>
<reference evidence="5 6" key="1">
    <citation type="journal article" date="2015" name="Genome Biol. Evol.">
        <title>Comparative Genomics of a Bacterivorous Green Alga Reveals Evolutionary Causalities and Consequences of Phago-Mixotrophic Mode of Nutrition.</title>
        <authorList>
            <person name="Burns J.A."/>
            <person name="Paasch A."/>
            <person name="Narechania A."/>
            <person name="Kim E."/>
        </authorList>
    </citation>
    <scope>NUCLEOTIDE SEQUENCE [LARGE SCALE GENOMIC DNA]</scope>
    <source>
        <strain evidence="5 6">PLY_AMNH</strain>
    </source>
</reference>
<dbReference type="EMBL" id="LGRX02018435">
    <property type="protein sequence ID" value="KAK3259841.1"/>
    <property type="molecule type" value="Genomic_DNA"/>
</dbReference>
<evidence type="ECO:0008006" key="7">
    <source>
        <dbReference type="Google" id="ProtNLM"/>
    </source>
</evidence>
<evidence type="ECO:0000256" key="3">
    <source>
        <dbReference type="ARBA" id="ARBA00022842"/>
    </source>
</evidence>
<dbReference type="PRINTS" id="PR00377">
    <property type="entry name" value="IMPHPHTASES"/>
</dbReference>